<accession>A0A0F9UK80</accession>
<feature type="coiled-coil region" evidence="1">
    <location>
        <begin position="3"/>
        <end position="68"/>
    </location>
</feature>
<name>A0A0F9UK80_9ZZZZ</name>
<organism evidence="2">
    <name type="scientific">marine sediment metagenome</name>
    <dbReference type="NCBI Taxonomy" id="412755"/>
    <lineage>
        <taxon>unclassified sequences</taxon>
        <taxon>metagenomes</taxon>
        <taxon>ecological metagenomes</taxon>
    </lineage>
</organism>
<evidence type="ECO:0000313" key="2">
    <source>
        <dbReference type="EMBL" id="KKN53993.1"/>
    </source>
</evidence>
<gene>
    <name evidence="2" type="ORF">LCGC14_0596790</name>
</gene>
<keyword evidence="1" id="KW-0175">Coiled coil</keyword>
<evidence type="ECO:0000256" key="1">
    <source>
        <dbReference type="SAM" id="Coils"/>
    </source>
</evidence>
<dbReference type="AlphaFoldDB" id="A0A0F9UK80"/>
<dbReference type="EMBL" id="LAZR01000948">
    <property type="protein sequence ID" value="KKN53993.1"/>
    <property type="molecule type" value="Genomic_DNA"/>
</dbReference>
<reference evidence="2" key="1">
    <citation type="journal article" date="2015" name="Nature">
        <title>Complex archaea that bridge the gap between prokaryotes and eukaryotes.</title>
        <authorList>
            <person name="Spang A."/>
            <person name="Saw J.H."/>
            <person name="Jorgensen S.L."/>
            <person name="Zaremba-Niedzwiedzka K."/>
            <person name="Martijn J."/>
            <person name="Lind A.E."/>
            <person name="van Eijk R."/>
            <person name="Schleper C."/>
            <person name="Guy L."/>
            <person name="Ettema T.J."/>
        </authorList>
    </citation>
    <scope>NUCLEOTIDE SEQUENCE</scope>
</reference>
<sequence>MSMTQLEEQKNKFLEELEELQEVCDTLEKCTLDDSCKTCETNKKVEDLEVKIEELEVKIEKLIQAEEEE</sequence>
<protein>
    <submittedName>
        <fullName evidence="2">Uncharacterized protein</fullName>
    </submittedName>
</protein>
<comment type="caution">
    <text evidence="2">The sequence shown here is derived from an EMBL/GenBank/DDBJ whole genome shotgun (WGS) entry which is preliminary data.</text>
</comment>
<proteinExistence type="predicted"/>